<evidence type="ECO:0000256" key="3">
    <source>
        <dbReference type="HAMAP-Rule" id="MF_00023"/>
    </source>
</evidence>
<comment type="subcellular location">
    <subcellularLocation>
        <location evidence="3">Cytoplasm</location>
    </subcellularLocation>
    <text evidence="3">The tmRNA-SmpB complex associates with stalled 70S ribosomes.</text>
</comment>
<protein>
    <recommendedName>
        <fullName evidence="3">SsrA-binding protein</fullName>
    </recommendedName>
    <alternativeName>
        <fullName evidence="3">Small protein B</fullName>
    </alternativeName>
</protein>
<evidence type="ECO:0000256" key="2">
    <source>
        <dbReference type="ARBA" id="ARBA00022884"/>
    </source>
</evidence>
<proteinExistence type="inferred from homology"/>
<dbReference type="SUPFAM" id="SSF74982">
    <property type="entry name" value="Small protein B (SmpB)"/>
    <property type="match status" value="1"/>
</dbReference>
<evidence type="ECO:0000256" key="1">
    <source>
        <dbReference type="ARBA" id="ARBA00022490"/>
    </source>
</evidence>
<comment type="function">
    <text evidence="3">Required for rescue of stalled ribosomes mediated by trans-translation. Binds to transfer-messenger RNA (tmRNA), required for stable association of tmRNA with ribosomes. tmRNA and SmpB together mimic tRNA shape, replacing the anticodon stem-loop with SmpB. tmRNA is encoded by the ssrA gene; the 2 termini fold to resemble tRNA(Ala) and it encodes a 'tag peptide', a short internal open reading frame. During trans-translation Ala-aminoacylated tmRNA acts like a tRNA, entering the A-site of stalled ribosomes, displacing the stalled mRNA. The ribosome then switches to translate the ORF on the tmRNA; the nascent peptide is terminated with the 'tag peptide' encoded by the tmRNA and targeted for degradation. The ribosome is freed to recommence translation, which seems to be the essential function of trans-translation.</text>
</comment>
<dbReference type="PANTHER" id="PTHR30308">
    <property type="entry name" value="TMRNA-BINDING COMPONENT OF TRANS-TRANSLATION TAGGING COMPLEX"/>
    <property type="match status" value="1"/>
</dbReference>
<dbReference type="InterPro" id="IPR020081">
    <property type="entry name" value="SsrA-bd_prot_CS"/>
</dbReference>
<sequence>MAKKKGNTNGQIAGNKRAYHDYFIEEKIEAGISLHGWEVKSLRDGRGQLSEAYVYIRDGEVYLIGSHIPPLNSASTHVYADDTRTRKLLLHRKEIDRLMGAVDQKGYTLVPLSLYWKRGLVKVEIGLAKGKKAHDKRATLKERDWNREKQRILRHDNR</sequence>
<evidence type="ECO:0000313" key="5">
    <source>
        <dbReference type="Proteomes" id="UP000245020"/>
    </source>
</evidence>
<dbReference type="InterPro" id="IPR000037">
    <property type="entry name" value="SsrA-bd_prot"/>
</dbReference>
<keyword evidence="5" id="KW-1185">Reference proteome</keyword>
<dbReference type="Pfam" id="PF01668">
    <property type="entry name" value="SmpB"/>
    <property type="match status" value="1"/>
</dbReference>
<dbReference type="GO" id="GO:0070930">
    <property type="term" value="P:trans-translation-dependent protein tagging"/>
    <property type="evidence" value="ECO:0007669"/>
    <property type="project" value="TreeGrafter"/>
</dbReference>
<dbReference type="InterPro" id="IPR023620">
    <property type="entry name" value="SmpB"/>
</dbReference>
<dbReference type="NCBIfam" id="TIGR00086">
    <property type="entry name" value="smpB"/>
    <property type="match status" value="1"/>
</dbReference>
<dbReference type="CDD" id="cd09294">
    <property type="entry name" value="SmpB"/>
    <property type="match status" value="1"/>
</dbReference>
<accession>A0A2U2ACJ9</accession>
<dbReference type="Proteomes" id="UP000245020">
    <property type="component" value="Unassembled WGS sequence"/>
</dbReference>
<name>A0A2U2ACJ9_9GAMM</name>
<comment type="caution">
    <text evidence="4">The sequence shown here is derived from an EMBL/GenBank/DDBJ whole genome shotgun (WGS) entry which is preliminary data.</text>
</comment>
<dbReference type="HAMAP" id="MF_00023">
    <property type="entry name" value="SmpB"/>
    <property type="match status" value="1"/>
</dbReference>
<dbReference type="PROSITE" id="PS01317">
    <property type="entry name" value="SSRP"/>
    <property type="match status" value="1"/>
</dbReference>
<dbReference type="OrthoDB" id="9805462at2"/>
<evidence type="ECO:0000313" key="4">
    <source>
        <dbReference type="EMBL" id="PWD80386.1"/>
    </source>
</evidence>
<dbReference type="GO" id="GO:0005829">
    <property type="term" value="C:cytosol"/>
    <property type="evidence" value="ECO:0007669"/>
    <property type="project" value="TreeGrafter"/>
</dbReference>
<dbReference type="GO" id="GO:0003723">
    <property type="term" value="F:RNA binding"/>
    <property type="evidence" value="ECO:0007669"/>
    <property type="project" value="UniProtKB-UniRule"/>
</dbReference>
<dbReference type="AlphaFoldDB" id="A0A2U2ACJ9"/>
<organism evidence="4 5">
    <name type="scientific">Ignatzschineria ureiclastica</name>
    <dbReference type="NCBI Taxonomy" id="472582"/>
    <lineage>
        <taxon>Bacteria</taxon>
        <taxon>Pseudomonadati</taxon>
        <taxon>Pseudomonadota</taxon>
        <taxon>Gammaproteobacteria</taxon>
        <taxon>Cardiobacteriales</taxon>
        <taxon>Ignatzschineriaceae</taxon>
        <taxon>Ignatzschineria</taxon>
    </lineage>
</organism>
<dbReference type="Gene3D" id="2.40.280.10">
    <property type="match status" value="1"/>
</dbReference>
<dbReference type="EMBL" id="QEWQ01000006">
    <property type="protein sequence ID" value="PWD80386.1"/>
    <property type="molecule type" value="Genomic_DNA"/>
</dbReference>
<keyword evidence="1 3" id="KW-0963">Cytoplasm</keyword>
<dbReference type="NCBIfam" id="NF003843">
    <property type="entry name" value="PRK05422.1"/>
    <property type="match status" value="1"/>
</dbReference>
<reference evidence="5" key="1">
    <citation type="submission" date="2018-05" db="EMBL/GenBank/DDBJ databases">
        <title>Ignatzschineria dubaiensis sp. nov., isolated from necrotic foot tissues of dromedaries (Camelus dromedarius) and associated maggots in Dubai, United Arab Emirates.</title>
        <authorList>
            <person name="Tsang C.C."/>
            <person name="Tang J.Y.M."/>
            <person name="Fong J.Y.H."/>
            <person name="Kinne J."/>
            <person name="Lee H.H."/>
            <person name="Joseph M."/>
            <person name="Jose S."/>
            <person name="Schuster R.K."/>
            <person name="Tang Y."/>
            <person name="Sivakumar S."/>
            <person name="Chen J.H.K."/>
            <person name="Teng J.L.L."/>
            <person name="Lau S.K.P."/>
            <person name="Wernery U."/>
            <person name="Woo P.C.Y."/>
        </authorList>
    </citation>
    <scope>NUCLEOTIDE SEQUENCE [LARGE SCALE GENOMIC DNA]</scope>
    <source>
        <strain evidence="5">KCTC 22644</strain>
    </source>
</reference>
<dbReference type="GO" id="GO:0070929">
    <property type="term" value="P:trans-translation"/>
    <property type="evidence" value="ECO:0007669"/>
    <property type="project" value="UniProtKB-UniRule"/>
</dbReference>
<keyword evidence="2 3" id="KW-0694">RNA-binding</keyword>
<dbReference type="PANTHER" id="PTHR30308:SF2">
    <property type="entry name" value="SSRA-BINDING PROTEIN"/>
    <property type="match status" value="1"/>
</dbReference>
<gene>
    <name evidence="3 4" type="primary">smpB</name>
    <name evidence="4" type="ORF">DC083_08700</name>
</gene>
<comment type="similarity">
    <text evidence="3">Belongs to the SmpB family.</text>
</comment>
<dbReference type="RefSeq" id="WP_109189830.1">
    <property type="nucleotide sequence ID" value="NZ_BMYA01000004.1"/>
</dbReference>